<name>A0A0G1KF92_9BACT</name>
<evidence type="ECO:0000256" key="6">
    <source>
        <dbReference type="ARBA" id="ARBA00023118"/>
    </source>
</evidence>
<dbReference type="Pfam" id="PF20803">
    <property type="entry name" value="PaaX_M"/>
    <property type="match status" value="1"/>
</dbReference>
<accession>A0A0G1KF92</accession>
<evidence type="ECO:0000256" key="4">
    <source>
        <dbReference type="ARBA" id="ARBA00022801"/>
    </source>
</evidence>
<comment type="caution">
    <text evidence="8">The sequence shown here is derived from an EMBL/GenBank/DDBJ whole genome shotgun (WGS) entry which is preliminary data.</text>
</comment>
<evidence type="ECO:0000259" key="7">
    <source>
        <dbReference type="Pfam" id="PF20803"/>
    </source>
</evidence>
<keyword evidence="1" id="KW-0540">Nuclease</keyword>
<dbReference type="Gene3D" id="3.30.70.2650">
    <property type="match status" value="1"/>
</dbReference>
<feature type="domain" description="Transcriptional repressor PaaX-like central Cas2-like" evidence="7">
    <location>
        <begin position="132"/>
        <end position="197"/>
    </location>
</feature>
<organism evidence="8 9">
    <name type="scientific">Candidatus Azambacteria bacterium GW2011_GWA1_44_9</name>
    <dbReference type="NCBI Taxonomy" id="1618610"/>
    <lineage>
        <taxon>Bacteria</taxon>
        <taxon>Candidatus Azamiibacteriota</taxon>
    </lineage>
</organism>
<dbReference type="AlphaFoldDB" id="A0A0G1KF92"/>
<reference evidence="8 9" key="1">
    <citation type="journal article" date="2015" name="Nature">
        <title>rRNA introns, odd ribosomes, and small enigmatic genomes across a large radiation of phyla.</title>
        <authorList>
            <person name="Brown C.T."/>
            <person name="Hug L.A."/>
            <person name="Thomas B.C."/>
            <person name="Sharon I."/>
            <person name="Castelle C.J."/>
            <person name="Singh A."/>
            <person name="Wilkins M.J."/>
            <person name="Williams K.H."/>
            <person name="Banfield J.F."/>
        </authorList>
    </citation>
    <scope>NUCLEOTIDE SEQUENCE [LARGE SCALE GENOMIC DNA]</scope>
</reference>
<gene>
    <name evidence="8" type="ORF">UW78_C0002G0041</name>
</gene>
<dbReference type="GO" id="GO:0043571">
    <property type="term" value="P:maintenance of CRISPR repeat elements"/>
    <property type="evidence" value="ECO:0007669"/>
    <property type="project" value="InterPro"/>
</dbReference>
<evidence type="ECO:0000256" key="1">
    <source>
        <dbReference type="ARBA" id="ARBA00022722"/>
    </source>
</evidence>
<dbReference type="InterPro" id="IPR048846">
    <property type="entry name" value="PaaX-like_central"/>
</dbReference>
<protein>
    <recommendedName>
        <fullName evidence="7">Transcriptional repressor PaaX-like central Cas2-like domain-containing protein</fullName>
    </recommendedName>
</protein>
<evidence type="ECO:0000313" key="9">
    <source>
        <dbReference type="Proteomes" id="UP000034595"/>
    </source>
</evidence>
<evidence type="ECO:0000256" key="2">
    <source>
        <dbReference type="ARBA" id="ARBA00022723"/>
    </source>
</evidence>
<sequence length="203" mass="23718">MRRRGEILLKALEMFEEVVYTTADFTRAFLSSTKSDYRPLHNFVPEPHKTIAGDIKRNMALKEMEAREKQKVYNLISYLRKDGLIKMIKTGGESSWKITAKGEGKKENIKSQLSLLIPSRKYIPARSKETLIVSFDVPEKERRKREWLRTCLKNLGLKMLHKSVWMGRVRLPENFIDDLREYNLIPCLQIFSVTKTGTLKQLV</sequence>
<dbReference type="EMBL" id="LCJQ01000002">
    <property type="protein sequence ID" value="KKT82160.1"/>
    <property type="molecule type" value="Genomic_DNA"/>
</dbReference>
<evidence type="ECO:0000256" key="5">
    <source>
        <dbReference type="ARBA" id="ARBA00022842"/>
    </source>
</evidence>
<keyword evidence="5" id="KW-0460">Magnesium</keyword>
<dbReference type="NCBIfam" id="TIGR01573">
    <property type="entry name" value="cas2"/>
    <property type="match status" value="1"/>
</dbReference>
<dbReference type="GO" id="GO:0004521">
    <property type="term" value="F:RNA endonuclease activity"/>
    <property type="evidence" value="ECO:0007669"/>
    <property type="project" value="InterPro"/>
</dbReference>
<evidence type="ECO:0000256" key="3">
    <source>
        <dbReference type="ARBA" id="ARBA00022759"/>
    </source>
</evidence>
<evidence type="ECO:0000313" key="8">
    <source>
        <dbReference type="EMBL" id="KKT82160.1"/>
    </source>
</evidence>
<keyword evidence="4" id="KW-0378">Hydrolase</keyword>
<keyword evidence="2" id="KW-0479">Metal-binding</keyword>
<dbReference type="Proteomes" id="UP000034595">
    <property type="component" value="Unassembled WGS sequence"/>
</dbReference>
<keyword evidence="6" id="KW-0051">Antiviral defense</keyword>
<dbReference type="InterPro" id="IPR021127">
    <property type="entry name" value="CRISPR_associated_Cas2"/>
</dbReference>
<proteinExistence type="predicted"/>
<keyword evidence="3" id="KW-0255">Endonuclease</keyword>
<dbReference type="SUPFAM" id="SSF143430">
    <property type="entry name" value="TTP0101/SSO1404-like"/>
    <property type="match status" value="1"/>
</dbReference>